<feature type="non-terminal residue" evidence="2">
    <location>
        <position position="565"/>
    </location>
</feature>
<evidence type="ECO:0000313" key="3">
    <source>
        <dbReference type="Proteomes" id="UP000243686"/>
    </source>
</evidence>
<dbReference type="EMBL" id="KV892394">
    <property type="protein sequence ID" value="OON20874.1"/>
    <property type="molecule type" value="Genomic_DNA"/>
</dbReference>
<sequence>EAVNIPQYGQTPYQLLHEKKVQNAADEILKATEYRVVKNVPNVADELRRLRRAVRVNKDCLKYLTGLTAPVDGLSKQVTKTIKRTLDLQEREWSKGFWNQDLTDMFRSTWENMEIYSLLHCFHLNTTAEFHNVSLHCMRKNLALPPRQRKSSIFLLWKNTYSLHTTLLKNKFSVIFFYEGRKIELELNKLGRAIVTRDRYQTEQSHHGTEEEAKFLAKKLQNHYDQLNGLAKHATSLVSRSRQISPIYLRVAPIKNPLNGVMLCDYKSLEGNLNTGDHVSVLSDVHIMNNSSRILGAVFHHRSLRGARNNYADGICPGSWSPWSTHKVRPRSQLSNKELEEQLTTDDVYWKVRTTKGHTQCVVPSICVGLVDPDLDAREKAITFVDEVACDNTANDGMIMMNWWSTEIRSVNGNQNELNEDIESFNEIFIWLQRHQEAISICKRNLSAFQVVTQKPYRPPLGQNRAVELMRLVNKLITHEPQKAAKLLDKMVIWNKSLDETERRIHCTADSSDESSDYEPSKPHGVVKNYVRNPTTPSKFTDGTIFTLGLSDRYDDYFVDSDSLL</sequence>
<name>A0A1S8X2C7_OPIVI</name>
<feature type="region of interest" description="Disordered" evidence="1">
    <location>
        <begin position="508"/>
        <end position="530"/>
    </location>
</feature>
<accession>A0A1S8X2C7</accession>
<keyword evidence="3" id="KW-1185">Reference proteome</keyword>
<dbReference type="Proteomes" id="UP000243686">
    <property type="component" value="Unassembled WGS sequence"/>
</dbReference>
<protein>
    <submittedName>
        <fullName evidence="2">Uncharacterized protein</fullName>
    </submittedName>
</protein>
<organism evidence="2 3">
    <name type="scientific">Opisthorchis viverrini</name>
    <name type="common">Southeast Asian liver fluke</name>
    <dbReference type="NCBI Taxonomy" id="6198"/>
    <lineage>
        <taxon>Eukaryota</taxon>
        <taxon>Metazoa</taxon>
        <taxon>Spiralia</taxon>
        <taxon>Lophotrochozoa</taxon>
        <taxon>Platyhelminthes</taxon>
        <taxon>Trematoda</taxon>
        <taxon>Digenea</taxon>
        <taxon>Opisthorchiida</taxon>
        <taxon>Opisthorchiata</taxon>
        <taxon>Opisthorchiidae</taxon>
        <taxon>Opisthorchis</taxon>
    </lineage>
</organism>
<dbReference type="AlphaFoldDB" id="A0A1S8X2C7"/>
<evidence type="ECO:0000256" key="1">
    <source>
        <dbReference type="SAM" id="MobiDB-lite"/>
    </source>
</evidence>
<evidence type="ECO:0000313" key="2">
    <source>
        <dbReference type="EMBL" id="OON20874.1"/>
    </source>
</evidence>
<gene>
    <name evidence="2" type="ORF">X801_03236</name>
</gene>
<proteinExistence type="predicted"/>
<feature type="non-terminal residue" evidence="2">
    <location>
        <position position="1"/>
    </location>
</feature>
<reference evidence="2 3" key="1">
    <citation type="submission" date="2015-03" db="EMBL/GenBank/DDBJ databases">
        <title>Draft genome of the nematode, Opisthorchis viverrini.</title>
        <authorList>
            <person name="Mitreva M."/>
        </authorList>
    </citation>
    <scope>NUCLEOTIDE SEQUENCE [LARGE SCALE GENOMIC DNA]</scope>
    <source>
        <strain evidence="2">Khon Kaen</strain>
    </source>
</reference>